<evidence type="ECO:0000256" key="15">
    <source>
        <dbReference type="ARBA" id="ARBA00046863"/>
    </source>
</evidence>
<evidence type="ECO:0000256" key="5">
    <source>
        <dbReference type="ARBA" id="ARBA00022524"/>
    </source>
</evidence>
<keyword evidence="13" id="KW-0238">DNA-binding</keyword>
<dbReference type="InterPro" id="IPR038652">
    <property type="entry name" value="Circovirus_capsid_sf"/>
</dbReference>
<evidence type="ECO:0000256" key="12">
    <source>
        <dbReference type="ARBA" id="ARBA00022890"/>
    </source>
</evidence>
<keyword evidence="11" id="KW-0946">Virion</keyword>
<feature type="region of interest" description="Disordered" evidence="16">
    <location>
        <begin position="221"/>
        <end position="243"/>
    </location>
</feature>
<dbReference type="GO" id="GO:0003677">
    <property type="term" value="F:DNA binding"/>
    <property type="evidence" value="ECO:0007669"/>
    <property type="project" value="UniProtKB-KW"/>
</dbReference>
<keyword evidence="7" id="KW-1048">Host nucleus</keyword>
<dbReference type="GO" id="GO:0019069">
    <property type="term" value="P:viral capsid assembly"/>
    <property type="evidence" value="ECO:0007669"/>
    <property type="project" value="InterPro"/>
</dbReference>
<sequence length="243" mass="27932">MAPRRRRRRYVRRRRFSRRRAQARLYGPTFSVRLRKFQTVTVEANTGTGFAYSFALRNFLPNGINWDHYRFNTIVFKLRPRVCNSYPGPHGGRSVCMGLVDLDDVQQPKLFTEIEDLQNVRVWPSERTMSFKWRPRAHLSMQEKTVADVRNAGIAPARQWIKGSYLDIPHFGIKMWLVNNMDSQAAWDMEVIAYVTFRQPLIKQSFGDPMVSSALRASPTQGGVAFGDDPPGLPPLRSASLPC</sequence>
<evidence type="ECO:0000256" key="14">
    <source>
        <dbReference type="ARBA" id="ARBA00023296"/>
    </source>
</evidence>
<keyword evidence="14" id="KW-1160">Virus entry into host cell</keyword>
<dbReference type="InterPro" id="IPR003383">
    <property type="entry name" value="Circovirus_capsid"/>
</dbReference>
<keyword evidence="9" id="KW-1162">Viral penetration into host cytoplasm</keyword>
<evidence type="ECO:0000256" key="9">
    <source>
        <dbReference type="ARBA" id="ARBA00022595"/>
    </source>
</evidence>
<dbReference type="Gene3D" id="2.60.120.950">
    <property type="entry name" value="Circovirus capsid protein"/>
    <property type="match status" value="1"/>
</dbReference>
<evidence type="ECO:0000256" key="4">
    <source>
        <dbReference type="ARBA" id="ARBA00022431"/>
    </source>
</evidence>
<keyword evidence="10" id="KW-1161">Viral attachment to host cell</keyword>
<evidence type="ECO:0000256" key="16">
    <source>
        <dbReference type="SAM" id="MobiDB-lite"/>
    </source>
</evidence>
<evidence type="ECO:0000256" key="7">
    <source>
        <dbReference type="ARBA" id="ARBA00022562"/>
    </source>
</evidence>
<keyword evidence="6" id="KW-0167">Capsid protein</keyword>
<reference evidence="17 18" key="1">
    <citation type="submission" date="2019-12" db="EMBL/GenBank/DDBJ databases">
        <title>Novel circoviruses and other CRESS DNA viruses from lower vertebrates.</title>
        <authorList>
            <person name="Tarjan Z.L."/>
            <person name="Benko M."/>
        </authorList>
    </citation>
    <scope>NUCLEOTIDE SEQUENCE [LARGE SCALE GENOMIC DNA]</scope>
    <source>
        <strain evidence="17 18">Z368</strain>
    </source>
</reference>
<evidence type="ECO:0000256" key="8">
    <source>
        <dbReference type="ARBA" id="ARBA00022581"/>
    </source>
</evidence>
<dbReference type="GO" id="GO:0075509">
    <property type="term" value="P:endocytosis involved in viral entry into host cell"/>
    <property type="evidence" value="ECO:0007669"/>
    <property type="project" value="UniProtKB-KW"/>
</dbReference>
<evidence type="ECO:0000256" key="3">
    <source>
        <dbReference type="ARBA" id="ARBA00010301"/>
    </source>
</evidence>
<dbReference type="EMBL" id="MN837844">
    <property type="protein sequence ID" value="QOW18366.1"/>
    <property type="molecule type" value="Genomic_DNA"/>
</dbReference>
<name>A0A8K1DY44_9CIRC</name>
<dbReference type="Proteomes" id="UP001223164">
    <property type="component" value="Segment"/>
</dbReference>
<keyword evidence="4" id="KW-1140">T=1 icosahedral capsid protein</keyword>
<evidence type="ECO:0000256" key="13">
    <source>
        <dbReference type="ARBA" id="ARBA00023125"/>
    </source>
</evidence>
<dbReference type="GO" id="GO:0075732">
    <property type="term" value="P:viral penetration into host nucleus"/>
    <property type="evidence" value="ECO:0007669"/>
    <property type="project" value="UniProtKB-KW"/>
</dbReference>
<keyword evidence="8" id="KW-0945">Host-virus interaction</keyword>
<comment type="subunit">
    <text evidence="15">Homomultimer. Assembles in the nucleus, presumably in an immature form, then migrates to the cytoplasm once assembled as mature virion. Interacts with Rep; this interaction relocates Rep into the nucleus.</text>
</comment>
<evidence type="ECO:0000256" key="10">
    <source>
        <dbReference type="ARBA" id="ARBA00022804"/>
    </source>
</evidence>
<comment type="similarity">
    <text evidence="3">Belongs to the circoviridae capsid protein family.</text>
</comment>
<gene>
    <name evidence="17" type="primary">cap</name>
</gene>
<organism evidence="17 18">
    <name type="scientific">Pseudorasbora circovirus 1</name>
    <dbReference type="NCBI Taxonomy" id="2778990"/>
    <lineage>
        <taxon>Viruses</taxon>
        <taxon>Monodnaviria</taxon>
        <taxon>Shotokuvirae</taxon>
        <taxon>Cressdnaviricota</taxon>
        <taxon>Arfiviricetes</taxon>
        <taxon>Cirlivirales</taxon>
        <taxon>Circoviridae</taxon>
        <taxon>Circovirus</taxon>
        <taxon>Circovirus razbora</taxon>
    </lineage>
</organism>
<evidence type="ECO:0000256" key="6">
    <source>
        <dbReference type="ARBA" id="ARBA00022561"/>
    </source>
</evidence>
<keyword evidence="18" id="KW-1185">Reference proteome</keyword>
<dbReference type="GO" id="GO:0043657">
    <property type="term" value="C:host cell"/>
    <property type="evidence" value="ECO:0007669"/>
    <property type="project" value="GOC"/>
</dbReference>
<dbReference type="GO" id="GO:0039615">
    <property type="term" value="C:T=1 icosahedral viral capsid"/>
    <property type="evidence" value="ECO:0007669"/>
    <property type="project" value="UniProtKB-KW"/>
</dbReference>
<evidence type="ECO:0000256" key="11">
    <source>
        <dbReference type="ARBA" id="ARBA00022844"/>
    </source>
</evidence>
<protein>
    <submittedName>
        <fullName evidence="17">Capsid protein</fullName>
    </submittedName>
</protein>
<keyword evidence="5" id="KW-1163">Viral penetration into host nucleus</keyword>
<accession>A0A8K1DY44</accession>
<keyword evidence="12" id="KW-1164">Virus endocytosis by host</keyword>
<evidence type="ECO:0000313" key="17">
    <source>
        <dbReference type="EMBL" id="QOW18366.1"/>
    </source>
</evidence>
<dbReference type="GO" id="GO:0019062">
    <property type="term" value="P:virion attachment to host cell"/>
    <property type="evidence" value="ECO:0007669"/>
    <property type="project" value="UniProtKB-KW"/>
</dbReference>
<evidence type="ECO:0000256" key="1">
    <source>
        <dbReference type="ARBA" id="ARBA00004147"/>
    </source>
</evidence>
<comment type="subcellular location">
    <subcellularLocation>
        <location evidence="1">Host nucleus</location>
    </subcellularLocation>
    <subcellularLocation>
        <location evidence="2">Virion</location>
    </subcellularLocation>
</comment>
<proteinExistence type="inferred from homology"/>
<evidence type="ECO:0000313" key="18">
    <source>
        <dbReference type="Proteomes" id="UP001223164"/>
    </source>
</evidence>
<evidence type="ECO:0000256" key="2">
    <source>
        <dbReference type="ARBA" id="ARBA00004328"/>
    </source>
</evidence>
<dbReference type="Pfam" id="PF02443">
    <property type="entry name" value="Circo_capsid"/>
    <property type="match status" value="1"/>
</dbReference>
<dbReference type="GO" id="GO:0042025">
    <property type="term" value="C:host cell nucleus"/>
    <property type="evidence" value="ECO:0007669"/>
    <property type="project" value="UniProtKB-SubCell"/>
</dbReference>